<dbReference type="OrthoDB" id="3945102at2759"/>
<name>A0A6A6TNH1_9PLEO</name>
<accession>A0A6A6TNH1</accession>
<keyword evidence="2" id="KW-1185">Reference proteome</keyword>
<evidence type="ECO:0008006" key="3">
    <source>
        <dbReference type="Google" id="ProtNLM"/>
    </source>
</evidence>
<protein>
    <recommendedName>
        <fullName evidence="3">BTB domain-containing protein</fullName>
    </recommendedName>
</protein>
<evidence type="ECO:0000313" key="2">
    <source>
        <dbReference type="Proteomes" id="UP000799324"/>
    </source>
</evidence>
<gene>
    <name evidence="1" type="ORF">K491DRAFT_589153</name>
</gene>
<organism evidence="1 2">
    <name type="scientific">Lophiostoma macrostomum CBS 122681</name>
    <dbReference type="NCBI Taxonomy" id="1314788"/>
    <lineage>
        <taxon>Eukaryota</taxon>
        <taxon>Fungi</taxon>
        <taxon>Dikarya</taxon>
        <taxon>Ascomycota</taxon>
        <taxon>Pezizomycotina</taxon>
        <taxon>Dothideomycetes</taxon>
        <taxon>Pleosporomycetidae</taxon>
        <taxon>Pleosporales</taxon>
        <taxon>Lophiostomataceae</taxon>
        <taxon>Lophiostoma</taxon>
    </lineage>
</organism>
<dbReference type="Proteomes" id="UP000799324">
    <property type="component" value="Unassembled WGS sequence"/>
</dbReference>
<dbReference type="AlphaFoldDB" id="A0A6A6TNH1"/>
<proteinExistence type="predicted"/>
<dbReference type="EMBL" id="MU004299">
    <property type="protein sequence ID" value="KAF2660493.1"/>
    <property type="molecule type" value="Genomic_DNA"/>
</dbReference>
<reference evidence="1" key="1">
    <citation type="journal article" date="2020" name="Stud. Mycol.">
        <title>101 Dothideomycetes genomes: a test case for predicting lifestyles and emergence of pathogens.</title>
        <authorList>
            <person name="Haridas S."/>
            <person name="Albert R."/>
            <person name="Binder M."/>
            <person name="Bloem J."/>
            <person name="Labutti K."/>
            <person name="Salamov A."/>
            <person name="Andreopoulos B."/>
            <person name="Baker S."/>
            <person name="Barry K."/>
            <person name="Bills G."/>
            <person name="Bluhm B."/>
            <person name="Cannon C."/>
            <person name="Castanera R."/>
            <person name="Culley D."/>
            <person name="Daum C."/>
            <person name="Ezra D."/>
            <person name="Gonzalez J."/>
            <person name="Henrissat B."/>
            <person name="Kuo A."/>
            <person name="Liang C."/>
            <person name="Lipzen A."/>
            <person name="Lutzoni F."/>
            <person name="Magnuson J."/>
            <person name="Mondo S."/>
            <person name="Nolan M."/>
            <person name="Ohm R."/>
            <person name="Pangilinan J."/>
            <person name="Park H.-J."/>
            <person name="Ramirez L."/>
            <person name="Alfaro M."/>
            <person name="Sun H."/>
            <person name="Tritt A."/>
            <person name="Yoshinaga Y."/>
            <person name="Zwiers L.-H."/>
            <person name="Turgeon B."/>
            <person name="Goodwin S."/>
            <person name="Spatafora J."/>
            <person name="Crous P."/>
            <person name="Grigoriev I."/>
        </authorList>
    </citation>
    <scope>NUCLEOTIDE SEQUENCE</scope>
    <source>
        <strain evidence="1">CBS 122681</strain>
    </source>
</reference>
<sequence>MADLEFLALYPGNATITILLPNGQVQRIERVSATAIGDKCPLLWYCFGDGPANDQQASIEASSIALVVSFLRYLYTGNYLTAIQESGPFSLLHHAQLYKMAQDFDVPELQVAAHVNFMRETEISCCVPHPPLDLCAAIEFVYKHLAGQKPLIETLLNYCVFSFKYHGLGTDSGFRQLAFDIPAFHKDLCQTNLRRDFQDEGEL</sequence>
<evidence type="ECO:0000313" key="1">
    <source>
        <dbReference type="EMBL" id="KAF2660493.1"/>
    </source>
</evidence>